<dbReference type="AlphaFoldDB" id="A0A7E4ZQZ9"/>
<evidence type="ECO:0000313" key="2">
    <source>
        <dbReference type="WBParaSite" id="Pan_g12239.t1"/>
    </source>
</evidence>
<proteinExistence type="predicted"/>
<accession>A0A7E4ZQZ9</accession>
<sequence>MITGATICLCISKQEPVRLKRIITVSLFSRRKTVVGNVSSSKTTVKAVNVAPMNAILPTVSYTIKMTTVMFSDMSSLTTLRDLLPCAKDFKIHD</sequence>
<protein>
    <submittedName>
        <fullName evidence="2">Ovule protein</fullName>
    </submittedName>
</protein>
<reference evidence="2" key="2">
    <citation type="submission" date="2020-10" db="UniProtKB">
        <authorList>
            <consortium name="WormBaseParasite"/>
        </authorList>
    </citation>
    <scope>IDENTIFICATION</scope>
</reference>
<organism evidence="1 2">
    <name type="scientific">Panagrellus redivivus</name>
    <name type="common">Microworm</name>
    <dbReference type="NCBI Taxonomy" id="6233"/>
    <lineage>
        <taxon>Eukaryota</taxon>
        <taxon>Metazoa</taxon>
        <taxon>Ecdysozoa</taxon>
        <taxon>Nematoda</taxon>
        <taxon>Chromadorea</taxon>
        <taxon>Rhabditida</taxon>
        <taxon>Tylenchina</taxon>
        <taxon>Panagrolaimomorpha</taxon>
        <taxon>Panagrolaimoidea</taxon>
        <taxon>Panagrolaimidae</taxon>
        <taxon>Panagrellus</taxon>
    </lineage>
</organism>
<name>A0A7E4ZQZ9_PANRE</name>
<evidence type="ECO:0000313" key="1">
    <source>
        <dbReference type="Proteomes" id="UP000492821"/>
    </source>
</evidence>
<dbReference type="Proteomes" id="UP000492821">
    <property type="component" value="Unassembled WGS sequence"/>
</dbReference>
<dbReference type="WBParaSite" id="Pan_g12239.t1">
    <property type="protein sequence ID" value="Pan_g12239.t1"/>
    <property type="gene ID" value="Pan_g12239"/>
</dbReference>
<keyword evidence="1" id="KW-1185">Reference proteome</keyword>
<reference evidence="1" key="1">
    <citation type="journal article" date="2013" name="Genetics">
        <title>The draft genome and transcriptome of Panagrellus redivivus are shaped by the harsh demands of a free-living lifestyle.</title>
        <authorList>
            <person name="Srinivasan J."/>
            <person name="Dillman A.R."/>
            <person name="Macchietto M.G."/>
            <person name="Heikkinen L."/>
            <person name="Lakso M."/>
            <person name="Fracchia K.M."/>
            <person name="Antoshechkin I."/>
            <person name="Mortazavi A."/>
            <person name="Wong G."/>
            <person name="Sternberg P.W."/>
        </authorList>
    </citation>
    <scope>NUCLEOTIDE SEQUENCE [LARGE SCALE GENOMIC DNA]</scope>
    <source>
        <strain evidence="1">MT8872</strain>
    </source>
</reference>